<dbReference type="RefSeq" id="WP_090679204.1">
    <property type="nucleotide sequence ID" value="NZ_FORU01000008.1"/>
</dbReference>
<protein>
    <submittedName>
        <fullName evidence="1">Predicted 3-hydroxylacyl-ACP dehydratase, HotDog domain</fullName>
    </submittedName>
</protein>
<dbReference type="AlphaFoldDB" id="A0A1I3RPN0"/>
<dbReference type="OrthoDB" id="2922403at2"/>
<dbReference type="STRING" id="1150112.SAMN04487893_108112"/>
<evidence type="ECO:0000313" key="1">
    <source>
        <dbReference type="EMBL" id="SFJ47852.1"/>
    </source>
</evidence>
<evidence type="ECO:0000313" key="2">
    <source>
        <dbReference type="Proteomes" id="UP000243887"/>
    </source>
</evidence>
<sequence>MRKELIERTTVLELIPQRAPLVMVDALYSFNETEIEAGLSVSSNNIGVVNNYMHESGIIEHMAQTVALHTGYDYFLKKLTPPTGYIGAIKKIDIYRLPKVGEELITHGRIIQEFLGVTLIELTTFCNGEKIAAGEMKTVIAKTDESQ</sequence>
<dbReference type="InterPro" id="IPR029069">
    <property type="entry name" value="HotDog_dom_sf"/>
</dbReference>
<dbReference type="Pfam" id="PF22817">
    <property type="entry name" value="ApeP-like"/>
    <property type="match status" value="1"/>
</dbReference>
<name>A0A1I3RPN0_9FLAO</name>
<dbReference type="SUPFAM" id="SSF54637">
    <property type="entry name" value="Thioesterase/thiol ester dehydrase-isomerase"/>
    <property type="match status" value="1"/>
</dbReference>
<reference evidence="2" key="1">
    <citation type="submission" date="2016-10" db="EMBL/GenBank/DDBJ databases">
        <authorList>
            <person name="Varghese N."/>
            <person name="Submissions S."/>
        </authorList>
    </citation>
    <scope>NUCLEOTIDE SEQUENCE [LARGE SCALE GENOMIC DNA]</scope>
    <source>
        <strain evidence="2">DSM 26542</strain>
    </source>
</reference>
<gene>
    <name evidence="1" type="ORF">SAMN04487893_108112</name>
</gene>
<keyword evidence="2" id="KW-1185">Reference proteome</keyword>
<dbReference type="EMBL" id="FORU01000008">
    <property type="protein sequence ID" value="SFJ47852.1"/>
    <property type="molecule type" value="Genomic_DNA"/>
</dbReference>
<proteinExistence type="predicted"/>
<dbReference type="Proteomes" id="UP000243887">
    <property type="component" value="Unassembled WGS sequence"/>
</dbReference>
<dbReference type="Gene3D" id="3.10.129.10">
    <property type="entry name" value="Hotdog Thioesterase"/>
    <property type="match status" value="1"/>
</dbReference>
<dbReference type="InterPro" id="IPR016776">
    <property type="entry name" value="ApeP-like_dehydratase"/>
</dbReference>
<accession>A0A1I3RPN0</accession>
<organism evidence="1 2">
    <name type="scientific">Myroides guanonis</name>
    <dbReference type="NCBI Taxonomy" id="1150112"/>
    <lineage>
        <taxon>Bacteria</taxon>
        <taxon>Pseudomonadati</taxon>
        <taxon>Bacteroidota</taxon>
        <taxon>Flavobacteriia</taxon>
        <taxon>Flavobacteriales</taxon>
        <taxon>Flavobacteriaceae</taxon>
        <taxon>Myroides</taxon>
    </lineage>
</organism>